<dbReference type="PANTHER" id="PTHR38165:SF1">
    <property type="entry name" value="GLUCANASE B"/>
    <property type="match status" value="1"/>
</dbReference>
<evidence type="ECO:0000259" key="2">
    <source>
        <dbReference type="PROSITE" id="PS52006"/>
    </source>
</evidence>
<proteinExistence type="predicted"/>
<dbReference type="PROSITE" id="PS51318">
    <property type="entry name" value="TAT"/>
    <property type="match status" value="1"/>
</dbReference>
<organism evidence="3 4">
    <name type="scientific">Prauserella rugosa</name>
    <dbReference type="NCBI Taxonomy" id="43354"/>
    <lineage>
        <taxon>Bacteria</taxon>
        <taxon>Bacillati</taxon>
        <taxon>Actinomycetota</taxon>
        <taxon>Actinomycetes</taxon>
        <taxon>Pseudonocardiales</taxon>
        <taxon>Pseudonocardiaceae</taxon>
        <taxon>Prauserella</taxon>
    </lineage>
</organism>
<evidence type="ECO:0000313" key="3">
    <source>
        <dbReference type="EMBL" id="TWH19414.1"/>
    </source>
</evidence>
<gene>
    <name evidence="3" type="ORF">JD82_01238</name>
</gene>
<dbReference type="PANTHER" id="PTHR38165">
    <property type="match status" value="1"/>
</dbReference>
<dbReference type="InterPro" id="IPR037398">
    <property type="entry name" value="Glyco_hydro_64_fam"/>
</dbReference>
<feature type="signal peptide" evidence="1">
    <location>
        <begin position="1"/>
        <end position="25"/>
    </location>
</feature>
<dbReference type="EMBL" id="VLJV01000001">
    <property type="protein sequence ID" value="TWH19414.1"/>
    <property type="molecule type" value="Genomic_DNA"/>
</dbReference>
<feature type="domain" description="GH64" evidence="2">
    <location>
        <begin position="33"/>
        <end position="394"/>
    </location>
</feature>
<comment type="caution">
    <text evidence="3">The sequence shown here is derived from an EMBL/GenBank/DDBJ whole genome shotgun (WGS) entry which is preliminary data.</text>
</comment>
<accession>A0A660CAP3</accession>
<keyword evidence="1" id="KW-0732">Signal</keyword>
<dbReference type="OrthoDB" id="5513218at2"/>
<dbReference type="Pfam" id="PF16483">
    <property type="entry name" value="Glyco_hydro_64"/>
    <property type="match status" value="1"/>
</dbReference>
<dbReference type="InterPro" id="IPR037176">
    <property type="entry name" value="Osmotin/thaumatin-like_sf"/>
</dbReference>
<dbReference type="InterPro" id="IPR042517">
    <property type="entry name" value="Glyco_hydro_64_N_2"/>
</dbReference>
<sequence length="396" mass="42778">MVSRRRFLGYSAAALTSPFWAPAISAPFASAAPERLTFVLRNDSGTTAHAYIAGFSDAQGKPVFVRQDGTEYFPEAAGAEPQPLDEDPSIAIDGSVEVSVPRMYGARVYFVTDDKLEFQVAAAADGTTTVVHPDFVSDADANFGKDWTFAEFTLNAEQLYANISYVDFVAAPVSLHLQAASGDQEVPGMPTGGMDKVAQALRDQGGSWPTLVQEADGAVVRVLNPNHRAGEFEGYLEPYVDEVYAKYANETLFVDTQRDDIGILEGRVEGSELVFGSERFAKPSSVDIWGCNSGPFANNPDSDSPERLAIVPRLAAAFNRTTLLINPNQPHEEDPATFYDAEVTNHYARIVHENLPDGKGYAFAYDDVSSDGGEDHSGKVNAGDPEVFTLTLGALR</sequence>
<protein>
    <submittedName>
        <fullName evidence="3">Beta-1,3-glucanase</fullName>
    </submittedName>
</protein>
<evidence type="ECO:0000256" key="1">
    <source>
        <dbReference type="SAM" id="SignalP"/>
    </source>
</evidence>
<dbReference type="AlphaFoldDB" id="A0A660CAP3"/>
<feature type="chain" id="PRO_5039692949" evidence="1">
    <location>
        <begin position="26"/>
        <end position="396"/>
    </location>
</feature>
<reference evidence="3 4" key="1">
    <citation type="submission" date="2019-07" db="EMBL/GenBank/DDBJ databases">
        <title>R&amp;d 2014.</title>
        <authorList>
            <person name="Klenk H.-P."/>
        </authorList>
    </citation>
    <scope>NUCLEOTIDE SEQUENCE [LARGE SCALE GENOMIC DNA]</scope>
    <source>
        <strain evidence="3 4">DSM 43194</strain>
    </source>
</reference>
<keyword evidence="4" id="KW-1185">Reference proteome</keyword>
<dbReference type="InterPro" id="IPR006311">
    <property type="entry name" value="TAT_signal"/>
</dbReference>
<evidence type="ECO:0000313" key="4">
    <source>
        <dbReference type="Proteomes" id="UP000317303"/>
    </source>
</evidence>
<dbReference type="RefSeq" id="WP_030530463.1">
    <property type="nucleotide sequence ID" value="NZ_JOIJ01000002.1"/>
</dbReference>
<dbReference type="InterPro" id="IPR032477">
    <property type="entry name" value="Glyco_hydro_64"/>
</dbReference>
<dbReference type="PROSITE" id="PS52006">
    <property type="entry name" value="GH64"/>
    <property type="match status" value="1"/>
</dbReference>
<dbReference type="Proteomes" id="UP000317303">
    <property type="component" value="Unassembled WGS sequence"/>
</dbReference>
<name>A0A660CAP3_9PSEU</name>
<dbReference type="Gene3D" id="2.60.110.10">
    <property type="entry name" value="Thaumatin"/>
    <property type="match status" value="1"/>
</dbReference>
<dbReference type="CDD" id="cd09220">
    <property type="entry name" value="GH64-GluB-like"/>
    <property type="match status" value="1"/>
</dbReference>
<dbReference type="Gene3D" id="3.30.920.50">
    <property type="entry name" value="Beta-1,3-glucanase, C-terminal domain"/>
    <property type="match status" value="1"/>
</dbReference>